<dbReference type="SUPFAM" id="SSF53850">
    <property type="entry name" value="Periplasmic binding protein-like II"/>
    <property type="match status" value="1"/>
</dbReference>
<feature type="chain" id="PRO_5003189120" evidence="1">
    <location>
        <begin position="26"/>
        <end position="353"/>
    </location>
</feature>
<dbReference type="STRING" id="694427.Palpr_1655"/>
<reference evidence="2 3" key="2">
    <citation type="journal article" date="2011" name="Stand. Genomic Sci.">
        <title>Complete genome sequence of Paludibacter propionicigenes type strain (WB4).</title>
        <authorList>
            <person name="Gronow S."/>
            <person name="Munk C."/>
            <person name="Lapidus A."/>
            <person name="Nolan M."/>
            <person name="Lucas S."/>
            <person name="Hammon N."/>
            <person name="Deshpande S."/>
            <person name="Cheng J.F."/>
            <person name="Tapia R."/>
            <person name="Han C."/>
            <person name="Goodwin L."/>
            <person name="Pitluck S."/>
            <person name="Liolios K."/>
            <person name="Ivanova N."/>
            <person name="Mavromatis K."/>
            <person name="Mikhailova N."/>
            <person name="Pati A."/>
            <person name="Chen A."/>
            <person name="Palaniappan K."/>
            <person name="Land M."/>
            <person name="Hauser L."/>
            <person name="Chang Y.J."/>
            <person name="Jeffries C.D."/>
            <person name="Brambilla E."/>
            <person name="Rohde M."/>
            <person name="Goker M."/>
            <person name="Detter J.C."/>
            <person name="Woyke T."/>
            <person name="Bristow J."/>
            <person name="Eisen J.A."/>
            <person name="Markowitz V."/>
            <person name="Hugenholtz P."/>
            <person name="Kyrpides N.C."/>
            <person name="Klenk H.P."/>
        </authorList>
    </citation>
    <scope>NUCLEOTIDE SEQUENCE [LARGE SCALE GENOMIC DNA]</scope>
    <source>
        <strain evidence="3">DSM 17365 / JCM 13257 / WB4</strain>
    </source>
</reference>
<dbReference type="KEGG" id="ppn:Palpr_1655"/>
<protein>
    <submittedName>
        <fullName evidence="2">TRAP transporter solute receptor TAXI family protein</fullName>
    </submittedName>
</protein>
<dbReference type="Proteomes" id="UP000008718">
    <property type="component" value="Chromosome"/>
</dbReference>
<evidence type="ECO:0000256" key="1">
    <source>
        <dbReference type="SAM" id="SignalP"/>
    </source>
</evidence>
<sequence>MLKKQLQYLILLWLTIVMPSTLIHAQETIDVGKTGWDVKRPVIAGACDTGCPWGELGDFVQQSMKPYGYSVIICRNCNRSYGPRLVSTNDYPPPLDEINLEDGVNVRVNARVDFGLTSSAMLSSAYRGTPGGKEGYKNLRLIAKLEDPFYYLIAVRKETGIKDFSNIKQQHLPVRIVGADAAMSTILNYYGISTDDIKSWGGKTDVTLDEAKKGNFDIVAGFLASPALNPESSWWTTLSQKFDFYFLELPENLLKQIAQQNVDAEIVEVHYGLLKGVNRRFKTLGRSGEAVFARDDTPEQAAYDIAKAIDENRGALKWFIRIYTYDTKTVWTNFGVPLHPGAQRYYREVGYMK</sequence>
<dbReference type="Gene3D" id="3.40.190.10">
    <property type="entry name" value="Periplasmic binding protein-like II"/>
    <property type="match status" value="2"/>
</dbReference>
<keyword evidence="1" id="KW-0732">Signal</keyword>
<gene>
    <name evidence="2" type="ordered locus">Palpr_1655</name>
</gene>
<dbReference type="HOGENOM" id="CLU_787324_0_0_10"/>
<organism evidence="2 3">
    <name type="scientific">Paludibacter propionicigenes (strain DSM 17365 / JCM 13257 / WB4)</name>
    <dbReference type="NCBI Taxonomy" id="694427"/>
    <lineage>
        <taxon>Bacteria</taxon>
        <taxon>Pseudomonadati</taxon>
        <taxon>Bacteroidota</taxon>
        <taxon>Bacteroidia</taxon>
        <taxon>Bacteroidales</taxon>
        <taxon>Paludibacteraceae</taxon>
        <taxon>Paludibacter</taxon>
    </lineage>
</organism>
<dbReference type="AlphaFoldDB" id="E4T502"/>
<keyword evidence="3" id="KW-1185">Reference proteome</keyword>
<accession>E4T502</accession>
<dbReference type="eggNOG" id="COG2358">
    <property type="taxonomic scope" value="Bacteria"/>
</dbReference>
<evidence type="ECO:0000313" key="2">
    <source>
        <dbReference type="EMBL" id="ADQ79796.1"/>
    </source>
</evidence>
<proteinExistence type="predicted"/>
<reference key="1">
    <citation type="submission" date="2010-11" db="EMBL/GenBank/DDBJ databases">
        <title>The complete genome of Paludibacter propionicigenes DSM 17365.</title>
        <authorList>
            <consortium name="US DOE Joint Genome Institute (JGI-PGF)"/>
            <person name="Lucas S."/>
            <person name="Copeland A."/>
            <person name="Lapidus A."/>
            <person name="Bruce D."/>
            <person name="Goodwin L."/>
            <person name="Pitluck S."/>
            <person name="Kyrpides N."/>
            <person name="Mavromatis K."/>
            <person name="Ivanova N."/>
            <person name="Munk A.C."/>
            <person name="Brettin T."/>
            <person name="Detter J.C."/>
            <person name="Han C."/>
            <person name="Tapia R."/>
            <person name="Land M."/>
            <person name="Hauser L."/>
            <person name="Markowitz V."/>
            <person name="Cheng J.-F."/>
            <person name="Hugenholtz P."/>
            <person name="Woyke T."/>
            <person name="Wu D."/>
            <person name="Gronow S."/>
            <person name="Wellnitz S."/>
            <person name="Brambilla E."/>
            <person name="Klenk H.-P."/>
            <person name="Eisen J.A."/>
        </authorList>
    </citation>
    <scope>NUCLEOTIDE SEQUENCE</scope>
    <source>
        <strain>WB4</strain>
    </source>
</reference>
<dbReference type="RefSeq" id="WP_013445165.1">
    <property type="nucleotide sequence ID" value="NC_014734.1"/>
</dbReference>
<evidence type="ECO:0000313" key="3">
    <source>
        <dbReference type="Proteomes" id="UP000008718"/>
    </source>
</evidence>
<feature type="signal peptide" evidence="1">
    <location>
        <begin position="1"/>
        <end position="25"/>
    </location>
</feature>
<dbReference type="OrthoDB" id="9776669at2"/>
<dbReference type="PANTHER" id="PTHR42941:SF1">
    <property type="entry name" value="SLL1037 PROTEIN"/>
    <property type="match status" value="1"/>
</dbReference>
<dbReference type="PANTHER" id="PTHR42941">
    <property type="entry name" value="SLL1037 PROTEIN"/>
    <property type="match status" value="1"/>
</dbReference>
<dbReference type="InterPro" id="IPR011852">
    <property type="entry name" value="TRAP_TAXI"/>
</dbReference>
<keyword evidence="2" id="KW-0675">Receptor</keyword>
<dbReference type="EMBL" id="CP002345">
    <property type="protein sequence ID" value="ADQ79796.1"/>
    <property type="molecule type" value="Genomic_DNA"/>
</dbReference>
<dbReference type="Pfam" id="PF16868">
    <property type="entry name" value="NMT1_3"/>
    <property type="match status" value="1"/>
</dbReference>
<name>E4T502_PALPW</name>